<dbReference type="GO" id="GO:0019843">
    <property type="term" value="F:rRNA binding"/>
    <property type="evidence" value="ECO:0007669"/>
    <property type="project" value="UniProtKB-UniRule"/>
</dbReference>
<dbReference type="FunFam" id="1.10.1900.20:FF:000001">
    <property type="entry name" value="50S ribosomal protein L20"/>
    <property type="match status" value="1"/>
</dbReference>
<keyword evidence="2 7" id="KW-0699">rRNA-binding</keyword>
<dbReference type="PRINTS" id="PR00062">
    <property type="entry name" value="RIBOSOMALL20"/>
</dbReference>
<evidence type="ECO:0000256" key="8">
    <source>
        <dbReference type="RuleBase" id="RU000560"/>
    </source>
</evidence>
<comment type="similarity">
    <text evidence="1 7 8">Belongs to the bacterial ribosomal protein bL20 family.</text>
</comment>
<dbReference type="SUPFAM" id="SSF74731">
    <property type="entry name" value="Ribosomal protein L20"/>
    <property type="match status" value="1"/>
</dbReference>
<keyword evidence="3 7" id="KW-0694">RNA-binding</keyword>
<keyword evidence="4 7" id="KW-0689">Ribosomal protein</keyword>
<evidence type="ECO:0000256" key="1">
    <source>
        <dbReference type="ARBA" id="ARBA00007698"/>
    </source>
</evidence>
<dbReference type="InterPro" id="IPR035566">
    <property type="entry name" value="Ribosomal_protein_bL20_C"/>
</dbReference>
<gene>
    <name evidence="7" type="primary">rplT</name>
    <name evidence="9" type="ORF">COT63_00280</name>
</gene>
<reference evidence="10" key="1">
    <citation type="submission" date="2017-09" db="EMBL/GenBank/DDBJ databases">
        <title>Depth-based differentiation of microbial function through sediment-hosted aquifers and enrichment of novel symbionts in the deep terrestrial subsurface.</title>
        <authorList>
            <person name="Probst A.J."/>
            <person name="Ladd B."/>
            <person name="Jarett J.K."/>
            <person name="Geller-Mcgrath D.E."/>
            <person name="Sieber C.M.K."/>
            <person name="Emerson J.B."/>
            <person name="Anantharaman K."/>
            <person name="Thomas B.C."/>
            <person name="Malmstrom R."/>
            <person name="Stieglmeier M."/>
            <person name="Klingl A."/>
            <person name="Woyke T."/>
            <person name="Ryan C.M."/>
            <person name="Banfield J.F."/>
        </authorList>
    </citation>
    <scope>NUCLEOTIDE SEQUENCE [LARGE SCALE GENOMIC DNA]</scope>
</reference>
<dbReference type="NCBIfam" id="TIGR01032">
    <property type="entry name" value="rplT_bact"/>
    <property type="match status" value="1"/>
</dbReference>
<name>A0A2H0WRZ4_9BACT</name>
<dbReference type="Pfam" id="PF00453">
    <property type="entry name" value="Ribosomal_L20"/>
    <property type="match status" value="1"/>
</dbReference>
<dbReference type="GO" id="GO:0003735">
    <property type="term" value="F:structural constituent of ribosome"/>
    <property type="evidence" value="ECO:0007669"/>
    <property type="project" value="InterPro"/>
</dbReference>
<dbReference type="GO" id="GO:0006412">
    <property type="term" value="P:translation"/>
    <property type="evidence" value="ECO:0007669"/>
    <property type="project" value="InterPro"/>
</dbReference>
<dbReference type="Gene3D" id="1.10.1900.20">
    <property type="entry name" value="Ribosomal protein L20"/>
    <property type="match status" value="1"/>
</dbReference>
<evidence type="ECO:0000256" key="7">
    <source>
        <dbReference type="HAMAP-Rule" id="MF_00382"/>
    </source>
</evidence>
<accession>A0A2H0WRZ4</accession>
<proteinExistence type="inferred from homology"/>
<evidence type="ECO:0000313" key="9">
    <source>
        <dbReference type="EMBL" id="PIS15385.1"/>
    </source>
</evidence>
<dbReference type="Gene3D" id="6.10.160.10">
    <property type="match status" value="1"/>
</dbReference>
<evidence type="ECO:0000256" key="2">
    <source>
        <dbReference type="ARBA" id="ARBA00022730"/>
    </source>
</evidence>
<evidence type="ECO:0000256" key="4">
    <source>
        <dbReference type="ARBA" id="ARBA00022980"/>
    </source>
</evidence>
<evidence type="ECO:0000256" key="3">
    <source>
        <dbReference type="ARBA" id="ARBA00022884"/>
    </source>
</evidence>
<dbReference type="Proteomes" id="UP000231282">
    <property type="component" value="Unassembled WGS sequence"/>
</dbReference>
<dbReference type="AlphaFoldDB" id="A0A2H0WRZ4"/>
<dbReference type="GO" id="GO:0000027">
    <property type="term" value="P:ribosomal large subunit assembly"/>
    <property type="evidence" value="ECO:0007669"/>
    <property type="project" value="UniProtKB-UniRule"/>
</dbReference>
<evidence type="ECO:0000313" key="10">
    <source>
        <dbReference type="Proteomes" id="UP000231282"/>
    </source>
</evidence>
<dbReference type="PROSITE" id="PS00937">
    <property type="entry name" value="RIBOSOMAL_L20"/>
    <property type="match status" value="1"/>
</dbReference>
<comment type="caution">
    <text evidence="9">The sequence shown here is derived from an EMBL/GenBank/DDBJ whole genome shotgun (WGS) entry which is preliminary data.</text>
</comment>
<organism evidence="9 10">
    <name type="scientific">Candidatus Shapirobacteria bacterium CG09_land_8_20_14_0_10_38_17</name>
    <dbReference type="NCBI Taxonomy" id="1974884"/>
    <lineage>
        <taxon>Bacteria</taxon>
        <taxon>Candidatus Shapironibacteriota</taxon>
    </lineage>
</organism>
<dbReference type="EMBL" id="PEZH01000006">
    <property type="protein sequence ID" value="PIS15385.1"/>
    <property type="molecule type" value="Genomic_DNA"/>
</dbReference>
<dbReference type="GO" id="GO:1990904">
    <property type="term" value="C:ribonucleoprotein complex"/>
    <property type="evidence" value="ECO:0007669"/>
    <property type="project" value="UniProtKB-KW"/>
</dbReference>
<dbReference type="CDD" id="cd07026">
    <property type="entry name" value="Ribosomal_L20"/>
    <property type="match status" value="1"/>
</dbReference>
<evidence type="ECO:0000256" key="6">
    <source>
        <dbReference type="ARBA" id="ARBA00035172"/>
    </source>
</evidence>
<dbReference type="InterPro" id="IPR049946">
    <property type="entry name" value="RIBOSOMAL_L20_CS"/>
</dbReference>
<dbReference type="HAMAP" id="MF_00382">
    <property type="entry name" value="Ribosomal_bL20"/>
    <property type="match status" value="1"/>
</dbReference>
<keyword evidence="5 7" id="KW-0687">Ribonucleoprotein</keyword>
<sequence>MRVKTGTIRHAKHKKTLKATKGYRMTRNRLYKVAHEAELHAGQYAYAGRKNKKRDLRQLWIQRINAALSSQNLKYNQFIHLLEQKNITLNRKILAELAVNDPATFKFIVSKAKEVVKDEKTN</sequence>
<dbReference type="GO" id="GO:0005840">
    <property type="term" value="C:ribosome"/>
    <property type="evidence" value="ECO:0007669"/>
    <property type="project" value="UniProtKB-KW"/>
</dbReference>
<evidence type="ECO:0000256" key="5">
    <source>
        <dbReference type="ARBA" id="ARBA00023274"/>
    </source>
</evidence>
<dbReference type="InterPro" id="IPR005813">
    <property type="entry name" value="Ribosomal_bL20"/>
</dbReference>
<comment type="function">
    <text evidence="7 8">Binds directly to 23S ribosomal RNA and is necessary for the in vitro assembly process of the 50S ribosomal subunit. It is not involved in the protein synthesizing functions of that subunit.</text>
</comment>
<dbReference type="PANTHER" id="PTHR10986">
    <property type="entry name" value="39S RIBOSOMAL PROTEIN L20"/>
    <property type="match status" value="1"/>
</dbReference>
<protein>
    <recommendedName>
        <fullName evidence="6 7">Large ribosomal subunit protein bL20</fullName>
    </recommendedName>
</protein>